<name>A0AAJ0GY62_9PEZI</name>
<proteinExistence type="predicted"/>
<keyword evidence="4" id="KW-1185">Reference proteome</keyword>
<sequence length="322" mass="35739">MGSMFDENPSIVQDGPPEHTITPWSKKPTPLVLIHDGGGTIFSYYCLGDLGRPVFGIANPSYQSGEPWKGGIPEMARRYLEFVKSAVPRGGDVILGGWSMGGLISLEMARQLADERDDCHRLHLLGIVMVDSVYPHALAAPFMKVVQHAIKWSEHTRQETKDRVMRCFSEAHRMVREWMLPAWGAADEESKGATATTTIGQKTEKGQQNGLRPTTAWATTSLAPRPPPVVLLRATDPVPLPEDVQDGANVNVNVNAVDINRRDPLLGWGKYRQDLITKVMDIPGHHFSIFHTEETLETTTDAIKWACRELEVMAMNGNHSLQ</sequence>
<dbReference type="Pfam" id="PF00975">
    <property type="entry name" value="Thioesterase"/>
    <property type="match status" value="1"/>
</dbReference>
<feature type="domain" description="Thioesterase" evidence="2">
    <location>
        <begin position="30"/>
        <end position="143"/>
    </location>
</feature>
<evidence type="ECO:0000259" key="2">
    <source>
        <dbReference type="Pfam" id="PF00975"/>
    </source>
</evidence>
<dbReference type="InterPro" id="IPR029058">
    <property type="entry name" value="AB_hydrolase_fold"/>
</dbReference>
<evidence type="ECO:0000313" key="3">
    <source>
        <dbReference type="EMBL" id="KAK3308279.1"/>
    </source>
</evidence>
<gene>
    <name evidence="3" type="ORF">B0T15DRAFT_104066</name>
</gene>
<reference evidence="3" key="2">
    <citation type="submission" date="2023-06" db="EMBL/GenBank/DDBJ databases">
        <authorList>
            <consortium name="Lawrence Berkeley National Laboratory"/>
            <person name="Mondo S.J."/>
            <person name="Hensen N."/>
            <person name="Bonometti L."/>
            <person name="Westerberg I."/>
            <person name="Brannstrom I.O."/>
            <person name="Guillou S."/>
            <person name="Cros-Aarteil S."/>
            <person name="Calhoun S."/>
            <person name="Haridas S."/>
            <person name="Kuo A."/>
            <person name="Pangilinan J."/>
            <person name="Riley R."/>
            <person name="Labutti K."/>
            <person name="Andreopoulos B."/>
            <person name="Lipzen A."/>
            <person name="Chen C."/>
            <person name="Yanf M."/>
            <person name="Daum C."/>
            <person name="Ng V."/>
            <person name="Clum A."/>
            <person name="Steindorff A."/>
            <person name="Ohm R."/>
            <person name="Martin F."/>
            <person name="Silar P."/>
            <person name="Natvig D."/>
            <person name="Lalanne C."/>
            <person name="Gautier V."/>
            <person name="Ament-Velasquez S.L."/>
            <person name="Kruys A."/>
            <person name="Hutchinson M.I."/>
            <person name="Powell A.J."/>
            <person name="Barry K."/>
            <person name="Miller A.N."/>
            <person name="Grigoriev I.V."/>
            <person name="Debuchy R."/>
            <person name="Gladieux P."/>
            <person name="Thoren M.H."/>
            <person name="Johannesson H."/>
        </authorList>
    </citation>
    <scope>NUCLEOTIDE SEQUENCE</scope>
    <source>
        <strain evidence="3">CBS 333.67</strain>
    </source>
</reference>
<evidence type="ECO:0000313" key="4">
    <source>
        <dbReference type="Proteomes" id="UP001273166"/>
    </source>
</evidence>
<dbReference type="GeneID" id="87880231"/>
<dbReference type="Proteomes" id="UP001273166">
    <property type="component" value="Unassembled WGS sequence"/>
</dbReference>
<comment type="caution">
    <text evidence="3">The sequence shown here is derived from an EMBL/GenBank/DDBJ whole genome shotgun (WGS) entry which is preliminary data.</text>
</comment>
<evidence type="ECO:0000256" key="1">
    <source>
        <dbReference type="SAM" id="MobiDB-lite"/>
    </source>
</evidence>
<keyword evidence="3" id="KW-0378">Hydrolase</keyword>
<dbReference type="InterPro" id="IPR001031">
    <property type="entry name" value="Thioesterase"/>
</dbReference>
<dbReference type="GO" id="GO:0016787">
    <property type="term" value="F:hydrolase activity"/>
    <property type="evidence" value="ECO:0007669"/>
    <property type="project" value="UniProtKB-KW"/>
</dbReference>
<dbReference type="EMBL" id="JAUDZG010000002">
    <property type="protein sequence ID" value="KAK3308279.1"/>
    <property type="molecule type" value="Genomic_DNA"/>
</dbReference>
<dbReference type="RefSeq" id="XP_062724059.1">
    <property type="nucleotide sequence ID" value="XM_062861402.1"/>
</dbReference>
<feature type="compositionally biased region" description="Polar residues" evidence="1">
    <location>
        <begin position="193"/>
        <end position="211"/>
    </location>
</feature>
<feature type="region of interest" description="Disordered" evidence="1">
    <location>
        <begin position="1"/>
        <end position="24"/>
    </location>
</feature>
<organism evidence="3 4">
    <name type="scientific">Chaetomium strumarium</name>
    <dbReference type="NCBI Taxonomy" id="1170767"/>
    <lineage>
        <taxon>Eukaryota</taxon>
        <taxon>Fungi</taxon>
        <taxon>Dikarya</taxon>
        <taxon>Ascomycota</taxon>
        <taxon>Pezizomycotina</taxon>
        <taxon>Sordariomycetes</taxon>
        <taxon>Sordariomycetidae</taxon>
        <taxon>Sordariales</taxon>
        <taxon>Chaetomiaceae</taxon>
        <taxon>Chaetomium</taxon>
    </lineage>
</organism>
<dbReference type="AlphaFoldDB" id="A0AAJ0GY62"/>
<accession>A0AAJ0GY62</accession>
<dbReference type="Gene3D" id="3.40.50.1820">
    <property type="entry name" value="alpha/beta hydrolase"/>
    <property type="match status" value="1"/>
</dbReference>
<protein>
    <submittedName>
        <fullName evidence="3">Alpha/Beta hydrolase protein</fullName>
    </submittedName>
</protein>
<dbReference type="SUPFAM" id="SSF53474">
    <property type="entry name" value="alpha/beta-Hydrolases"/>
    <property type="match status" value="1"/>
</dbReference>
<reference evidence="3" key="1">
    <citation type="journal article" date="2023" name="Mol. Phylogenet. Evol.">
        <title>Genome-scale phylogeny and comparative genomics of the fungal order Sordariales.</title>
        <authorList>
            <person name="Hensen N."/>
            <person name="Bonometti L."/>
            <person name="Westerberg I."/>
            <person name="Brannstrom I.O."/>
            <person name="Guillou S."/>
            <person name="Cros-Aarteil S."/>
            <person name="Calhoun S."/>
            <person name="Haridas S."/>
            <person name="Kuo A."/>
            <person name="Mondo S."/>
            <person name="Pangilinan J."/>
            <person name="Riley R."/>
            <person name="LaButti K."/>
            <person name="Andreopoulos B."/>
            <person name="Lipzen A."/>
            <person name="Chen C."/>
            <person name="Yan M."/>
            <person name="Daum C."/>
            <person name="Ng V."/>
            <person name="Clum A."/>
            <person name="Steindorff A."/>
            <person name="Ohm R.A."/>
            <person name="Martin F."/>
            <person name="Silar P."/>
            <person name="Natvig D.O."/>
            <person name="Lalanne C."/>
            <person name="Gautier V."/>
            <person name="Ament-Velasquez S.L."/>
            <person name="Kruys A."/>
            <person name="Hutchinson M.I."/>
            <person name="Powell A.J."/>
            <person name="Barry K."/>
            <person name="Miller A.N."/>
            <person name="Grigoriev I.V."/>
            <person name="Debuchy R."/>
            <person name="Gladieux P."/>
            <person name="Hiltunen Thoren M."/>
            <person name="Johannesson H."/>
        </authorList>
    </citation>
    <scope>NUCLEOTIDE SEQUENCE</scope>
    <source>
        <strain evidence="3">CBS 333.67</strain>
    </source>
</reference>
<feature type="region of interest" description="Disordered" evidence="1">
    <location>
        <begin position="187"/>
        <end position="211"/>
    </location>
</feature>